<dbReference type="FunFam" id="3.80.10.10:FF:000428">
    <property type="entry name" value="Adenylate cyclase"/>
    <property type="match status" value="1"/>
</dbReference>
<evidence type="ECO:0000259" key="18">
    <source>
        <dbReference type="PROSITE" id="PS50125"/>
    </source>
</evidence>
<evidence type="ECO:0000259" key="20">
    <source>
        <dbReference type="PROSITE" id="PS51746"/>
    </source>
</evidence>
<evidence type="ECO:0000256" key="14">
    <source>
        <dbReference type="ARBA" id="ARBA00023239"/>
    </source>
</evidence>
<comment type="caution">
    <text evidence="21">The sequence shown here is derived from an EMBL/GenBank/DDBJ whole genome shotgun (WGS) entry which is preliminary data.</text>
</comment>
<dbReference type="SMART" id="SM00365">
    <property type="entry name" value="LRR_SD22"/>
    <property type="match status" value="4"/>
</dbReference>
<evidence type="ECO:0000256" key="7">
    <source>
        <dbReference type="ARBA" id="ARBA00022614"/>
    </source>
</evidence>
<comment type="function">
    <text evidence="3">Plays essential roles in regulation of cellular metabolism by catalyzing the synthesis of a second messenger, cAMP.</text>
</comment>
<dbReference type="Gene3D" id="3.60.40.10">
    <property type="entry name" value="PPM-type phosphatase domain"/>
    <property type="match status" value="1"/>
</dbReference>
<evidence type="ECO:0000256" key="12">
    <source>
        <dbReference type="ARBA" id="ARBA00022842"/>
    </source>
</evidence>
<dbReference type="SUPFAM" id="SSF81606">
    <property type="entry name" value="PP2C-like"/>
    <property type="match status" value="1"/>
</dbReference>
<dbReference type="InterPro" id="IPR000159">
    <property type="entry name" value="RA_dom"/>
</dbReference>
<dbReference type="Pfam" id="PF23010">
    <property type="entry name" value="RA_3"/>
    <property type="match status" value="1"/>
</dbReference>
<dbReference type="InterPro" id="IPR001054">
    <property type="entry name" value="A/G_cyclase"/>
</dbReference>
<keyword evidence="9" id="KW-0677">Repeat</keyword>
<dbReference type="InterPro" id="IPR001932">
    <property type="entry name" value="PPM-type_phosphatase-like_dom"/>
</dbReference>
<gene>
    <name evidence="21" type="ORF">FB567DRAFT_109406</name>
</gene>
<dbReference type="Gene3D" id="3.30.70.1230">
    <property type="entry name" value="Nucleotide cyclase"/>
    <property type="match status" value="1"/>
</dbReference>
<evidence type="ECO:0000256" key="9">
    <source>
        <dbReference type="ARBA" id="ARBA00022737"/>
    </source>
</evidence>
<dbReference type="Gene3D" id="3.10.20.90">
    <property type="entry name" value="Phosphatidylinositol 3-kinase Catalytic Subunit, Chain A, domain 1"/>
    <property type="match status" value="1"/>
</dbReference>
<dbReference type="Pfam" id="PF23598">
    <property type="entry name" value="LRR_14"/>
    <property type="match status" value="1"/>
</dbReference>
<feature type="compositionally biased region" description="Polar residues" evidence="17">
    <location>
        <begin position="107"/>
        <end position="119"/>
    </location>
</feature>
<proteinExistence type="inferred from homology"/>
<comment type="catalytic activity">
    <reaction evidence="1">
        <text>ATP = 3',5'-cyclic AMP + diphosphate</text>
        <dbReference type="Rhea" id="RHEA:15389"/>
        <dbReference type="ChEBI" id="CHEBI:30616"/>
        <dbReference type="ChEBI" id="CHEBI:33019"/>
        <dbReference type="ChEBI" id="CHEBI:58165"/>
        <dbReference type="EC" id="4.6.1.1"/>
    </reaction>
</comment>
<reference evidence="21" key="1">
    <citation type="journal article" date="2021" name="Nat. Commun.">
        <title>Genetic determinants of endophytism in the Arabidopsis root mycobiome.</title>
        <authorList>
            <person name="Mesny F."/>
            <person name="Miyauchi S."/>
            <person name="Thiergart T."/>
            <person name="Pickel B."/>
            <person name="Atanasova L."/>
            <person name="Karlsson M."/>
            <person name="Huettel B."/>
            <person name="Barry K.W."/>
            <person name="Haridas S."/>
            <person name="Chen C."/>
            <person name="Bauer D."/>
            <person name="Andreopoulos W."/>
            <person name="Pangilinan J."/>
            <person name="LaButti K."/>
            <person name="Riley R."/>
            <person name="Lipzen A."/>
            <person name="Clum A."/>
            <person name="Drula E."/>
            <person name="Henrissat B."/>
            <person name="Kohler A."/>
            <person name="Grigoriev I.V."/>
            <person name="Martin F.M."/>
            <person name="Hacquard S."/>
        </authorList>
    </citation>
    <scope>NUCLEOTIDE SEQUENCE</scope>
    <source>
        <strain evidence="21">MPI-SDFR-AT-0120</strain>
    </source>
</reference>
<dbReference type="FunFam" id="3.60.40.10:FF:000055">
    <property type="entry name" value="Adenylate cyclase AcyA"/>
    <property type="match status" value="1"/>
</dbReference>
<dbReference type="PROSITE" id="PS51450">
    <property type="entry name" value="LRR"/>
    <property type="match status" value="4"/>
</dbReference>
<feature type="compositionally biased region" description="Polar residues" evidence="17">
    <location>
        <begin position="136"/>
        <end position="153"/>
    </location>
</feature>
<evidence type="ECO:0000256" key="11">
    <source>
        <dbReference type="ARBA" id="ARBA00022840"/>
    </source>
</evidence>
<dbReference type="InterPro" id="IPR050216">
    <property type="entry name" value="LRR_domain-containing"/>
</dbReference>
<evidence type="ECO:0000313" key="21">
    <source>
        <dbReference type="EMBL" id="KAH7080648.1"/>
    </source>
</evidence>
<dbReference type="FunFam" id="3.80.10.10:FF:000408">
    <property type="entry name" value="Adenylate cyclase"/>
    <property type="match status" value="1"/>
</dbReference>
<dbReference type="Pfam" id="PF13855">
    <property type="entry name" value="LRR_8"/>
    <property type="match status" value="1"/>
</dbReference>
<feature type="compositionally biased region" description="Basic and acidic residues" evidence="17">
    <location>
        <begin position="1127"/>
        <end position="1136"/>
    </location>
</feature>
<evidence type="ECO:0000256" key="15">
    <source>
        <dbReference type="ARBA" id="ARBA00032597"/>
    </source>
</evidence>
<evidence type="ECO:0000313" key="22">
    <source>
        <dbReference type="Proteomes" id="UP000813461"/>
    </source>
</evidence>
<dbReference type="SUPFAM" id="SSF52075">
    <property type="entry name" value="Outer arm dynein light chain 1"/>
    <property type="match status" value="1"/>
</dbReference>
<dbReference type="SMART" id="SM00364">
    <property type="entry name" value="LRR_BAC"/>
    <property type="match status" value="10"/>
</dbReference>
<keyword evidence="10" id="KW-0547">Nucleotide-binding</keyword>
<dbReference type="CDD" id="cd07302">
    <property type="entry name" value="CHD"/>
    <property type="match status" value="1"/>
</dbReference>
<feature type="compositionally biased region" description="Basic and acidic residues" evidence="17">
    <location>
        <begin position="163"/>
        <end position="178"/>
    </location>
</feature>
<feature type="compositionally biased region" description="Polar residues" evidence="17">
    <location>
        <begin position="435"/>
        <end position="450"/>
    </location>
</feature>
<dbReference type="SMART" id="SM00332">
    <property type="entry name" value="PP2Cc"/>
    <property type="match status" value="1"/>
</dbReference>
<dbReference type="Pfam" id="PF00211">
    <property type="entry name" value="Guanylate_cyc"/>
    <property type="match status" value="1"/>
</dbReference>
<protein>
    <recommendedName>
        <fullName evidence="6">Adenylate cyclase</fullName>
        <ecNumber evidence="5">4.6.1.1</ecNumber>
    </recommendedName>
    <alternativeName>
        <fullName evidence="15">ATP pyrophosphate-lyase</fullName>
    </alternativeName>
    <alternativeName>
        <fullName evidence="16">Adenylyl cyclase</fullName>
    </alternativeName>
</protein>
<dbReference type="InterPro" id="IPR001611">
    <property type="entry name" value="Leu-rich_rpt"/>
</dbReference>
<evidence type="ECO:0000256" key="13">
    <source>
        <dbReference type="ARBA" id="ARBA00022998"/>
    </source>
</evidence>
<keyword evidence="7" id="KW-0433">Leucine-rich repeat</keyword>
<dbReference type="GO" id="GO:0000287">
    <property type="term" value="F:magnesium ion binding"/>
    <property type="evidence" value="ECO:0007669"/>
    <property type="project" value="InterPro"/>
</dbReference>
<feature type="domain" description="Guanylate cyclase" evidence="18">
    <location>
        <begin position="1743"/>
        <end position="1880"/>
    </location>
</feature>
<dbReference type="SUPFAM" id="SSF54236">
    <property type="entry name" value="Ubiquitin-like"/>
    <property type="match status" value="1"/>
</dbReference>
<feature type="compositionally biased region" description="Basic residues" evidence="17">
    <location>
        <begin position="304"/>
        <end position="323"/>
    </location>
</feature>
<dbReference type="CDD" id="cd17214">
    <property type="entry name" value="RA_CYR1_like"/>
    <property type="match status" value="1"/>
</dbReference>
<comment type="similarity">
    <text evidence="4">Belongs to the adenylyl cyclase class-3 family.</text>
</comment>
<evidence type="ECO:0000256" key="6">
    <source>
        <dbReference type="ARBA" id="ARBA00021420"/>
    </source>
</evidence>
<dbReference type="GO" id="GO:0005524">
    <property type="term" value="F:ATP binding"/>
    <property type="evidence" value="ECO:0007669"/>
    <property type="project" value="UniProtKB-KW"/>
</dbReference>
<dbReference type="InterPro" id="IPR003591">
    <property type="entry name" value="Leu-rich_rpt_typical-subtyp"/>
</dbReference>
<dbReference type="InterPro" id="IPR029787">
    <property type="entry name" value="Nucleotide_cyclase"/>
</dbReference>
<evidence type="ECO:0000256" key="2">
    <source>
        <dbReference type="ARBA" id="ARBA00001946"/>
    </source>
</evidence>
<dbReference type="Pfam" id="PF00481">
    <property type="entry name" value="PP2C"/>
    <property type="match status" value="1"/>
</dbReference>
<feature type="compositionally biased region" description="Polar residues" evidence="17">
    <location>
        <begin position="353"/>
        <end position="406"/>
    </location>
</feature>
<feature type="compositionally biased region" description="Polar residues" evidence="17">
    <location>
        <begin position="459"/>
        <end position="473"/>
    </location>
</feature>
<sequence length="2122" mass="235322">MTRNETVARHGSVESSWSSRSGDTIRPYGRQGSLRGTPVTVKTNKDLTQVEKESEISPGTVPPSPPPKDPSHRPRKPSNWDGPQSSFGDHRKQLAVLETSGGRVPSISRNPPTATSANSHIAPWASGTNGAPMANTAWSSFYNDSSEDVSQLSPGFARPGTGSREDSMGFPLKDDRRPSVASATTVSSSGSKSSISRGGFHKRLQNVFGEDFPADGRQNSETSLTTPFVTDTASMRGTRNRGNSLNNTIGSYHSRPASPTSSRPRTPQPSSEVTPWEFQDSKDVPTPAETGRRSSEQNIGKSSTRSHHKLHVRLPGHGHRHRSSKEDSKPPETRADISQPYPLRPATSREDSTFSVRQNSTYPSALSSALNSKTNLGRPSSPTPSAFSEMTRDTSIAQRSPSTTKSHGLFARLRGKDKDKKDRSAPPENLKSLPVTGNTSVTSLNPSITSAKYARAEPSPQSQMSRGNANNGISDKVNTKDARRGHHARLPTFRKEKRVPTNEITPGKDPNEAIASNMGNDAVFFLDRDLNNMEGIVNTQHPPMTPPIGEVQKQPTLPGEEQVVPVQPDDDTAAWDAPDSWAVKRTREEMGDMYDEVDDNDEPLNEQHDTKTYCLRIFRVDSTFATLSATLNTTVQEIIQILGKKTVLQDELDNYHIVMKKHDTSRQLESNERPLLIQKRLLEQAGYTDLDRLEDVGREDNSYLCRFTFLPAKMSGYSSLERDPGFSKMQKFSHIDLQGRNLITIPITLYQKATEIISLNLSRNLSLDVPKDFIQACTNLREIKYTSNDARRLPPSLSLASRLTMLDISNNRLQSLDRAHLHKLQSLQGLRLSNNGLTRLPPYFGQYRALRSLNLSSNALNEFPDFLCEVRTLVDLDISFNSITSLPKIGQLTCLERLWATNNKLTGSFPPTLSNLVNLREIDVRFNALDSMDVMSQLPRLEYLMIGHNNISSFEGFFPKIRVLHMNHNPVTRFGLSQAVASLTALNLASAKLAQLPEDLFSKLTGLTKLILDKNHFTSLSNNIGRLYRLEHLSVARNSLDVLPSEIGRLVELRYLDVRENNLGQLPPELWYARRLETLNVSSNVLDAFPKPGAAPPPASANGEVSNLDGATALATPGLGTSPSYEELGKLEDFQNRRPSQASGGQFSSATSSASSQRKGSMASYNTTSTARKTSVASRAPTEGTLTPMSRKDSSLSSRLVTTFAGSLRHVFLADNRLTDDVFDELCLLPELRIVNLAYNLIYDVPSRTIRRWQHLAELYLSGNDLTSLPSEDLEEVGSLKVLHINNNKFQVLPAELGKVAQLAVLDVASNSLKYNVSNWPYDWNWNWNHKLRYLNLSGNKRLEIKPSGSYSGSGVNMREGRDLTDFSSLINLRVLGLMDVTMMVPSVPEQSEDRRVRTAGSAVGSMAYGMADSLGRNEHISTMDMVVPRFRSHDDEQVLGLFDAQPLAGGGSKIAKYLYDHFKNRFADELERLRPSESPTDALRRTYLGLNKELATVASQTLDKNAFSAPQGQRPSVPELGDDDLTSGSVATVLYLKEMELYISNVGDAQALLIRSEGGHKILTRKHDPAEPSERARIREAGGFVSRQGKLNDVLEVSRAFGYVQMSPSVIASPHLMNVTLGDTDEMILVASRELWEYLTPDFAVDVARSERNDLMRAAQKLRDLAIAFGATNKIMVMLLGVSDLKSKQRARFRTQSMSLGPSGAADDFLAARRPGKKRNLVGDSKLARLDNEVDAPTGEVSLVFTDIKNSTLLWETYPIAMRSAIKMHNELMRRQLRIIGGYEVKTEGDAFMVAFRTVTSALLWCFTIQSQLLEVQWPQEILSSVNGQEVVDPDGNVIFRGLSVRMGIHWGTPVCEVDPVTKRMDYFGPMVNRASRISSVADGGQITVSSDFIAEIQRLLETHIEGDRSNSTGSEEAFSEDNNSQLIRQELRSLSSQGFEVKDLGERRLKGLENPEYIYLMYPHSLASRLAVQRQMSEQKPAPATEAQAGQKMANSQLTIDTDDVWDLWNISLRLEMLCSSLENPGCVELKPPETALLERMKNRGGEITDRFLLNFVEHQISRIESCANTLALRHLVRPFGTAPLLAQACHMGDIFSELEAKLKRLEQFEKESMDEMAPS</sequence>
<organism evidence="21 22">
    <name type="scientific">Paraphoma chrysanthemicola</name>
    <dbReference type="NCBI Taxonomy" id="798071"/>
    <lineage>
        <taxon>Eukaryota</taxon>
        <taxon>Fungi</taxon>
        <taxon>Dikarya</taxon>
        <taxon>Ascomycota</taxon>
        <taxon>Pezizomycotina</taxon>
        <taxon>Dothideomycetes</taxon>
        <taxon>Pleosporomycetidae</taxon>
        <taxon>Pleosporales</taxon>
        <taxon>Pleosporineae</taxon>
        <taxon>Phaeosphaeriaceae</taxon>
        <taxon>Paraphoma</taxon>
    </lineage>
</organism>
<evidence type="ECO:0000256" key="1">
    <source>
        <dbReference type="ARBA" id="ARBA00001593"/>
    </source>
</evidence>
<dbReference type="InterPro" id="IPR055071">
    <property type="entry name" value="RA_PHLPP-like"/>
</dbReference>
<evidence type="ECO:0000256" key="10">
    <source>
        <dbReference type="ARBA" id="ARBA00022741"/>
    </source>
</evidence>
<dbReference type="GO" id="GO:0004016">
    <property type="term" value="F:adenylate cyclase activity"/>
    <property type="evidence" value="ECO:0007669"/>
    <property type="project" value="UniProtKB-EC"/>
</dbReference>
<feature type="domain" description="Ras-associating" evidence="19">
    <location>
        <begin position="611"/>
        <end position="702"/>
    </location>
</feature>
<keyword evidence="13" id="KW-0115">cAMP biosynthesis</keyword>
<dbReference type="GO" id="GO:0035556">
    <property type="term" value="P:intracellular signal transduction"/>
    <property type="evidence" value="ECO:0007669"/>
    <property type="project" value="InterPro"/>
</dbReference>
<dbReference type="SMART" id="SM00369">
    <property type="entry name" value="LRR_TYP"/>
    <property type="match status" value="11"/>
</dbReference>
<dbReference type="SUPFAM" id="SSF52058">
    <property type="entry name" value="L domain-like"/>
    <property type="match status" value="1"/>
</dbReference>
<feature type="compositionally biased region" description="Low complexity" evidence="17">
    <location>
        <begin position="179"/>
        <end position="196"/>
    </location>
</feature>
<dbReference type="InterPro" id="IPR032675">
    <property type="entry name" value="LRR_dom_sf"/>
</dbReference>
<feature type="compositionally biased region" description="Basic and acidic residues" evidence="17">
    <location>
        <begin position="414"/>
        <end position="425"/>
    </location>
</feature>
<evidence type="ECO:0000256" key="5">
    <source>
        <dbReference type="ARBA" id="ARBA00012201"/>
    </source>
</evidence>
<evidence type="ECO:0000256" key="17">
    <source>
        <dbReference type="SAM" id="MobiDB-lite"/>
    </source>
</evidence>
<dbReference type="SMART" id="SM00314">
    <property type="entry name" value="RA"/>
    <property type="match status" value="1"/>
</dbReference>
<evidence type="ECO:0000256" key="8">
    <source>
        <dbReference type="ARBA" id="ARBA00022723"/>
    </source>
</evidence>
<dbReference type="SMART" id="SM00044">
    <property type="entry name" value="CYCc"/>
    <property type="match status" value="1"/>
</dbReference>
<dbReference type="InterPro" id="IPR055414">
    <property type="entry name" value="LRR_R13L4/SHOC2-like"/>
</dbReference>
<feature type="region of interest" description="Disordered" evidence="17">
    <location>
        <begin position="1"/>
        <end position="490"/>
    </location>
</feature>
<feature type="domain" description="PPM-type phosphatase" evidence="20">
    <location>
        <begin position="1408"/>
        <end position="1683"/>
    </location>
</feature>
<feature type="compositionally biased region" description="Polar residues" evidence="17">
    <location>
        <begin position="1163"/>
        <end position="1177"/>
    </location>
</feature>
<evidence type="ECO:0000256" key="16">
    <source>
        <dbReference type="ARBA" id="ARBA00032637"/>
    </source>
</evidence>
<dbReference type="GO" id="GO:0006171">
    <property type="term" value="P:cAMP biosynthetic process"/>
    <property type="evidence" value="ECO:0007669"/>
    <property type="project" value="UniProtKB-KW"/>
</dbReference>
<dbReference type="CDD" id="cd00143">
    <property type="entry name" value="PP2Cc"/>
    <property type="match status" value="1"/>
</dbReference>
<keyword evidence="8" id="KW-0479">Metal-binding</keyword>
<dbReference type="GO" id="GO:0005737">
    <property type="term" value="C:cytoplasm"/>
    <property type="evidence" value="ECO:0007669"/>
    <property type="project" value="TreeGrafter"/>
</dbReference>
<dbReference type="SUPFAM" id="SSF55073">
    <property type="entry name" value="Nucleotide cyclase"/>
    <property type="match status" value="1"/>
</dbReference>
<dbReference type="EC" id="4.6.1.1" evidence="5"/>
<feature type="compositionally biased region" description="Basic and acidic residues" evidence="17">
    <location>
        <begin position="43"/>
        <end position="55"/>
    </location>
</feature>
<evidence type="ECO:0000256" key="3">
    <source>
        <dbReference type="ARBA" id="ARBA00003896"/>
    </source>
</evidence>
<feature type="compositionally biased region" description="Polar residues" evidence="17">
    <location>
        <begin position="217"/>
        <end position="251"/>
    </location>
</feature>
<keyword evidence="14" id="KW-0456">Lyase</keyword>
<evidence type="ECO:0000259" key="19">
    <source>
        <dbReference type="PROSITE" id="PS50200"/>
    </source>
</evidence>
<keyword evidence="11" id="KW-0067">ATP-binding</keyword>
<dbReference type="PROSITE" id="PS51746">
    <property type="entry name" value="PPM_2"/>
    <property type="match status" value="1"/>
</dbReference>
<feature type="compositionally biased region" description="Basic and acidic residues" evidence="17">
    <location>
        <begin position="324"/>
        <end position="335"/>
    </location>
</feature>
<dbReference type="PANTHER" id="PTHR48051">
    <property type="match status" value="1"/>
</dbReference>
<dbReference type="PROSITE" id="PS50200">
    <property type="entry name" value="RA"/>
    <property type="match status" value="1"/>
</dbReference>
<dbReference type="PROSITE" id="PS50125">
    <property type="entry name" value="GUANYLATE_CYCLASE_2"/>
    <property type="match status" value="1"/>
</dbReference>
<feature type="compositionally biased region" description="Low complexity" evidence="17">
    <location>
        <begin position="1140"/>
        <end position="1161"/>
    </location>
</feature>
<name>A0A8K0QZN1_9PLEO</name>
<dbReference type="InterPro" id="IPR029071">
    <property type="entry name" value="Ubiquitin-like_domsf"/>
</dbReference>
<dbReference type="FunFam" id="3.80.10.10:FF:000220">
    <property type="entry name" value="Adenylate cyclase AcyA"/>
    <property type="match status" value="1"/>
</dbReference>
<accession>A0A8K0QZN1</accession>
<dbReference type="FunFam" id="3.80.10.10:FF:000305">
    <property type="entry name" value="Adenylate cyclase AcyA"/>
    <property type="match status" value="1"/>
</dbReference>
<dbReference type="OrthoDB" id="2021138at2759"/>
<feature type="region of interest" description="Disordered" evidence="17">
    <location>
        <begin position="1090"/>
        <end position="1192"/>
    </location>
</feature>
<dbReference type="InterPro" id="IPR013716">
    <property type="entry name" value="Adenylate_cyclase_G-a-bd"/>
</dbReference>
<keyword evidence="12" id="KW-0460">Magnesium</keyword>
<feature type="compositionally biased region" description="Basic and acidic residues" evidence="17">
    <location>
        <begin position="1"/>
        <end position="12"/>
    </location>
</feature>
<dbReference type="Proteomes" id="UP000813461">
    <property type="component" value="Unassembled WGS sequence"/>
</dbReference>
<dbReference type="PANTHER" id="PTHR48051:SF1">
    <property type="entry name" value="RAS SUPPRESSOR PROTEIN 1"/>
    <property type="match status" value="1"/>
</dbReference>
<keyword evidence="22" id="KW-1185">Reference proteome</keyword>
<comment type="cofactor">
    <cofactor evidence="2">
        <name>Mg(2+)</name>
        <dbReference type="ChEBI" id="CHEBI:18420"/>
    </cofactor>
</comment>
<feature type="compositionally biased region" description="Low complexity" evidence="17">
    <location>
        <begin position="254"/>
        <end position="271"/>
    </location>
</feature>
<dbReference type="Gene3D" id="3.80.10.10">
    <property type="entry name" value="Ribonuclease Inhibitor"/>
    <property type="match status" value="4"/>
</dbReference>
<dbReference type="Pfam" id="PF08509">
    <property type="entry name" value="Ad_cyc_g-alpha"/>
    <property type="match status" value="1"/>
</dbReference>
<dbReference type="EMBL" id="JAGMVJ010000015">
    <property type="protein sequence ID" value="KAH7080648.1"/>
    <property type="molecule type" value="Genomic_DNA"/>
</dbReference>
<dbReference type="InterPro" id="IPR036457">
    <property type="entry name" value="PPM-type-like_dom_sf"/>
</dbReference>
<evidence type="ECO:0000256" key="4">
    <source>
        <dbReference type="ARBA" id="ARBA00005381"/>
    </source>
</evidence>